<dbReference type="EMBL" id="CADEPI010000184">
    <property type="protein sequence ID" value="CAB3379380.1"/>
    <property type="molecule type" value="Genomic_DNA"/>
</dbReference>
<evidence type="ECO:0000313" key="2">
    <source>
        <dbReference type="EMBL" id="CAB3379380.1"/>
    </source>
</evidence>
<proteinExistence type="predicted"/>
<evidence type="ECO:0000313" key="3">
    <source>
        <dbReference type="Proteomes" id="UP000494165"/>
    </source>
</evidence>
<protein>
    <submittedName>
        <fullName evidence="2">Uncharacterized protein</fullName>
    </submittedName>
</protein>
<feature type="region of interest" description="Disordered" evidence="1">
    <location>
        <begin position="1"/>
        <end position="49"/>
    </location>
</feature>
<feature type="region of interest" description="Disordered" evidence="1">
    <location>
        <begin position="109"/>
        <end position="148"/>
    </location>
</feature>
<gene>
    <name evidence="2" type="ORF">CLODIP_2_CD10382</name>
</gene>
<accession>A0A8S1DF79</accession>
<reference evidence="2 3" key="1">
    <citation type="submission" date="2020-04" db="EMBL/GenBank/DDBJ databases">
        <authorList>
            <person name="Alioto T."/>
            <person name="Alioto T."/>
            <person name="Gomez Garrido J."/>
        </authorList>
    </citation>
    <scope>NUCLEOTIDE SEQUENCE [LARGE SCALE GENOMIC DNA]</scope>
</reference>
<comment type="caution">
    <text evidence="2">The sequence shown here is derived from an EMBL/GenBank/DDBJ whole genome shotgun (WGS) entry which is preliminary data.</text>
</comment>
<keyword evidence="3" id="KW-1185">Reference proteome</keyword>
<feature type="compositionally biased region" description="Polar residues" evidence="1">
    <location>
        <begin position="138"/>
        <end position="148"/>
    </location>
</feature>
<name>A0A8S1DF79_9INSE</name>
<feature type="compositionally biased region" description="Basic and acidic residues" evidence="1">
    <location>
        <begin position="120"/>
        <end position="135"/>
    </location>
</feature>
<feature type="compositionally biased region" description="Basic and acidic residues" evidence="1">
    <location>
        <begin position="14"/>
        <end position="24"/>
    </location>
</feature>
<evidence type="ECO:0000256" key="1">
    <source>
        <dbReference type="SAM" id="MobiDB-lite"/>
    </source>
</evidence>
<dbReference type="AlphaFoldDB" id="A0A8S1DF79"/>
<organism evidence="2 3">
    <name type="scientific">Cloeon dipterum</name>
    <dbReference type="NCBI Taxonomy" id="197152"/>
    <lineage>
        <taxon>Eukaryota</taxon>
        <taxon>Metazoa</taxon>
        <taxon>Ecdysozoa</taxon>
        <taxon>Arthropoda</taxon>
        <taxon>Hexapoda</taxon>
        <taxon>Insecta</taxon>
        <taxon>Pterygota</taxon>
        <taxon>Palaeoptera</taxon>
        <taxon>Ephemeroptera</taxon>
        <taxon>Pisciforma</taxon>
        <taxon>Baetidae</taxon>
        <taxon>Cloeon</taxon>
    </lineage>
</organism>
<dbReference type="Proteomes" id="UP000494165">
    <property type="component" value="Unassembled WGS sequence"/>
</dbReference>
<sequence length="223" mass="24496">MDISKSGAAQQNEEESKLETHGGDGSDGQDEASSMPAGNSAADDYQRFLEDRLQDAERDLSECIAQINRVRIMMQQVAGTRNIRETEISEKEQFDKFVLKPAVNSYVPAMDNSDSGAAQQKEEETHGVDCSDGKVQDGPSSTPAENSANNSILQGVALLSLADQTNDAAKEELESLLAGMKNIATDPKMSEFFEKLKFDKAMMRDIEEVAAYLMECANREQRD</sequence>